<evidence type="ECO:0000256" key="7">
    <source>
        <dbReference type="ARBA" id="ARBA00023136"/>
    </source>
</evidence>
<protein>
    <submittedName>
        <fullName evidence="10">Transporter</fullName>
    </submittedName>
</protein>
<comment type="subcellular location">
    <subcellularLocation>
        <location evidence="1">Cell membrane</location>
        <topology evidence="1">Multi-pass membrane protein</topology>
    </subcellularLocation>
</comment>
<evidence type="ECO:0000256" key="1">
    <source>
        <dbReference type="ARBA" id="ARBA00004651"/>
    </source>
</evidence>
<keyword evidence="11" id="KW-1185">Reference proteome</keyword>
<evidence type="ECO:0000313" key="11">
    <source>
        <dbReference type="Proteomes" id="UP000037020"/>
    </source>
</evidence>
<keyword evidence="3" id="KW-1003">Cell membrane</keyword>
<feature type="transmembrane region" description="Helical" evidence="8">
    <location>
        <begin position="54"/>
        <end position="72"/>
    </location>
</feature>
<keyword evidence="6 8" id="KW-1133">Transmembrane helix</keyword>
<evidence type="ECO:0000259" key="9">
    <source>
        <dbReference type="Pfam" id="PF13407"/>
    </source>
</evidence>
<keyword evidence="7 8" id="KW-0472">Membrane</keyword>
<proteinExistence type="inferred from homology"/>
<name>A0ABR5J5H3_9ACTN</name>
<evidence type="ECO:0000256" key="8">
    <source>
        <dbReference type="SAM" id="Phobius"/>
    </source>
</evidence>
<dbReference type="InterPro" id="IPR001851">
    <property type="entry name" value="ABC_transp_permease"/>
</dbReference>
<gene>
    <name evidence="10" type="ORF">ADK38_18740</name>
</gene>
<dbReference type="Pfam" id="PF13407">
    <property type="entry name" value="Peripla_BP_4"/>
    <property type="match status" value="1"/>
</dbReference>
<dbReference type="Pfam" id="PF02653">
    <property type="entry name" value="BPD_transp_2"/>
    <property type="match status" value="1"/>
</dbReference>
<feature type="transmembrane region" description="Helical" evidence="8">
    <location>
        <begin position="21"/>
        <end position="42"/>
    </location>
</feature>
<feature type="transmembrane region" description="Helical" evidence="8">
    <location>
        <begin position="103"/>
        <end position="126"/>
    </location>
</feature>
<dbReference type="InterPro" id="IPR025997">
    <property type="entry name" value="SBP_2_dom"/>
</dbReference>
<evidence type="ECO:0000256" key="2">
    <source>
        <dbReference type="ARBA" id="ARBA00007639"/>
    </source>
</evidence>
<feature type="transmembrane region" description="Helical" evidence="8">
    <location>
        <begin position="79"/>
        <end position="97"/>
    </location>
</feature>
<dbReference type="RefSeq" id="WP_030875518.1">
    <property type="nucleotide sequence ID" value="NZ_JBIRHZ010000001.1"/>
</dbReference>
<sequence>MAADALKGDRPSGAVLVLRRVLLDNGALSALVVLVVALSLLSDTFLTTQNLLNVGVQAAVTAILAFGVTFVIVSAGIDLSVGSVAALSATVLAWTGTSQGLPVWSALVLAVVTGVACGLVNGALVAFGKLPPFIATLAMLSIGRGLALVVSQGTPIPFPDSVSGLGDTLGGWLPVPVIVMLAVGVVTAVVLARTYSGRAMYAIGGNEEAARLSGIRVKRQKLVIYALSGAFAAIAGVVLAARLSSAQPQAAYGYELDAIAAVVIGGASLSGGVGKASGTFVGALILAVLRNGLNLLSVSAFWQQVVIGVVIALAVLLDTLRRRTGALTAPAGASGPGGGPPGGRPVKIAVGAVAVAAVALAAVFLRPGSSDAQPKVGLSLSTLNNPFFVQLKAGAQAEAEASGVDLTVTDAQNDASQQANHIQNFTSRGVKAVIVNPVDSDAAGPAVKAAGQADIPVVAADRGVNKAPVDTLVASDNVAGGRLAAKTLAEQLGGKGTLLVLQGTAGTSASRERGQGFREGLKAYPGLKVVARQPADFDRAKGLDVTANLLQSHPDVNGVFAENDEMALGAVKALGAKAGASVKVVAFDGTPDGLKAVRDGSLAATVAQQPRELGRLAVRNAVRLTKGEKVDATVRVPVKVVTAKNVADFS</sequence>
<keyword evidence="5" id="KW-0732">Signal</keyword>
<evidence type="ECO:0000256" key="5">
    <source>
        <dbReference type="ARBA" id="ARBA00022729"/>
    </source>
</evidence>
<dbReference type="SUPFAM" id="SSF53822">
    <property type="entry name" value="Periplasmic binding protein-like I"/>
    <property type="match status" value="1"/>
</dbReference>
<dbReference type="Proteomes" id="UP000037020">
    <property type="component" value="Unassembled WGS sequence"/>
</dbReference>
<organism evidence="10 11">
    <name type="scientific">Streptomyces varsoviensis</name>
    <dbReference type="NCBI Taxonomy" id="67373"/>
    <lineage>
        <taxon>Bacteria</taxon>
        <taxon>Bacillati</taxon>
        <taxon>Actinomycetota</taxon>
        <taxon>Actinomycetes</taxon>
        <taxon>Kitasatosporales</taxon>
        <taxon>Streptomycetaceae</taxon>
        <taxon>Streptomyces</taxon>
    </lineage>
</organism>
<evidence type="ECO:0000256" key="3">
    <source>
        <dbReference type="ARBA" id="ARBA00022475"/>
    </source>
</evidence>
<feature type="transmembrane region" description="Helical" evidence="8">
    <location>
        <begin position="261"/>
        <end position="288"/>
    </location>
</feature>
<feature type="transmembrane region" description="Helical" evidence="8">
    <location>
        <begin position="222"/>
        <end position="241"/>
    </location>
</feature>
<dbReference type="PANTHER" id="PTHR46847:SF1">
    <property type="entry name" value="D-ALLOSE-BINDING PERIPLASMIC PROTEIN-RELATED"/>
    <property type="match status" value="1"/>
</dbReference>
<reference evidence="10 11" key="1">
    <citation type="submission" date="2015-07" db="EMBL/GenBank/DDBJ databases">
        <authorList>
            <person name="Ju K.-S."/>
            <person name="Doroghazi J.R."/>
            <person name="Metcalf W.W."/>
        </authorList>
    </citation>
    <scope>NUCLEOTIDE SEQUENCE [LARGE SCALE GENOMIC DNA]</scope>
    <source>
        <strain evidence="10 11">NRRL B-3589</strain>
    </source>
</reference>
<evidence type="ECO:0000313" key="10">
    <source>
        <dbReference type="EMBL" id="KOG88632.1"/>
    </source>
</evidence>
<evidence type="ECO:0000256" key="6">
    <source>
        <dbReference type="ARBA" id="ARBA00022989"/>
    </source>
</evidence>
<feature type="transmembrane region" description="Helical" evidence="8">
    <location>
        <begin position="295"/>
        <end position="317"/>
    </location>
</feature>
<feature type="transmembrane region" description="Helical" evidence="8">
    <location>
        <begin position="133"/>
        <end position="151"/>
    </location>
</feature>
<comment type="similarity">
    <text evidence="2">Belongs to the bacterial solute-binding protein 2 family.</text>
</comment>
<dbReference type="EMBL" id="LGUT01001596">
    <property type="protein sequence ID" value="KOG88632.1"/>
    <property type="molecule type" value="Genomic_DNA"/>
</dbReference>
<comment type="caution">
    <text evidence="10">The sequence shown here is derived from an EMBL/GenBank/DDBJ whole genome shotgun (WGS) entry which is preliminary data.</text>
</comment>
<dbReference type="PANTHER" id="PTHR46847">
    <property type="entry name" value="D-ALLOSE-BINDING PERIPLASMIC PROTEIN-RELATED"/>
    <property type="match status" value="1"/>
</dbReference>
<dbReference type="InterPro" id="IPR028082">
    <property type="entry name" value="Peripla_BP_I"/>
</dbReference>
<feature type="domain" description="Periplasmic binding protein" evidence="9">
    <location>
        <begin position="376"/>
        <end position="629"/>
    </location>
</feature>
<accession>A0ABR5J5H3</accession>
<feature type="transmembrane region" description="Helical" evidence="8">
    <location>
        <begin position="171"/>
        <end position="192"/>
    </location>
</feature>
<dbReference type="CDD" id="cd06323">
    <property type="entry name" value="PBP1_ribose_binding"/>
    <property type="match status" value="1"/>
</dbReference>
<dbReference type="Gene3D" id="3.40.50.2300">
    <property type="match status" value="2"/>
</dbReference>
<keyword evidence="4 8" id="KW-0812">Transmembrane</keyword>
<evidence type="ECO:0000256" key="4">
    <source>
        <dbReference type="ARBA" id="ARBA00022692"/>
    </source>
</evidence>
<dbReference type="CDD" id="cd06579">
    <property type="entry name" value="TM_PBP1_transp_AraH_like"/>
    <property type="match status" value="1"/>
</dbReference>